<evidence type="ECO:0000256" key="1">
    <source>
        <dbReference type="ARBA" id="ARBA00009881"/>
    </source>
</evidence>
<dbReference type="CDD" id="cd04730">
    <property type="entry name" value="NPD_like"/>
    <property type="match status" value="1"/>
</dbReference>
<dbReference type="PANTHER" id="PTHR42747:SF4">
    <property type="entry name" value="BLR1330 PROTEIN"/>
    <property type="match status" value="1"/>
</dbReference>
<keyword evidence="7" id="KW-1185">Reference proteome</keyword>
<evidence type="ECO:0000256" key="2">
    <source>
        <dbReference type="ARBA" id="ARBA00022630"/>
    </source>
</evidence>
<dbReference type="Proteomes" id="UP000245911">
    <property type="component" value="Unassembled WGS sequence"/>
</dbReference>
<evidence type="ECO:0000256" key="4">
    <source>
        <dbReference type="ARBA" id="ARBA00023002"/>
    </source>
</evidence>
<dbReference type="Gene3D" id="3.20.20.70">
    <property type="entry name" value="Aldolase class I"/>
    <property type="match status" value="1"/>
</dbReference>
<dbReference type="OrthoDB" id="9778912at2"/>
<dbReference type="SUPFAM" id="SSF51412">
    <property type="entry name" value="Inosine monophosphate dehydrogenase (IMPDH)"/>
    <property type="match status" value="1"/>
</dbReference>
<reference evidence="6 7" key="1">
    <citation type="submission" date="2018-04" db="EMBL/GenBank/DDBJ databases">
        <title>Pararhodobacter oceanense sp. nov., isolated from marine intertidal sediment.</title>
        <authorList>
            <person name="Wang X.-L."/>
            <person name="Du Z.-J."/>
        </authorList>
    </citation>
    <scope>NUCLEOTIDE SEQUENCE [LARGE SCALE GENOMIC DNA]</scope>
    <source>
        <strain evidence="6 7">AM505</strain>
    </source>
</reference>
<keyword evidence="4" id="KW-0560">Oxidoreductase</keyword>
<proteinExistence type="inferred from homology"/>
<dbReference type="PANTHER" id="PTHR42747">
    <property type="entry name" value="NITRONATE MONOOXYGENASE-RELATED"/>
    <property type="match status" value="1"/>
</dbReference>
<evidence type="ECO:0000256" key="3">
    <source>
        <dbReference type="ARBA" id="ARBA00022643"/>
    </source>
</evidence>
<dbReference type="Pfam" id="PF03060">
    <property type="entry name" value="NMO"/>
    <property type="match status" value="1"/>
</dbReference>
<dbReference type="AlphaFoldDB" id="A0A2T8HZM5"/>
<accession>A0A2T8HZM5</accession>
<evidence type="ECO:0000313" key="6">
    <source>
        <dbReference type="EMBL" id="PVH30859.1"/>
    </source>
</evidence>
<comment type="similarity">
    <text evidence="1">Belongs to the nitronate monooxygenase family. NMO class I subfamily.</text>
</comment>
<dbReference type="EMBL" id="QDKM01000001">
    <property type="protein sequence ID" value="PVH30859.1"/>
    <property type="molecule type" value="Genomic_DNA"/>
</dbReference>
<evidence type="ECO:0000256" key="5">
    <source>
        <dbReference type="ARBA" id="ARBA00023033"/>
    </source>
</evidence>
<gene>
    <name evidence="6" type="ORF">DDE20_04060</name>
</gene>
<name>A0A2T8HZM5_9RHOB</name>
<organism evidence="6 7">
    <name type="scientific">Pararhodobacter oceanensis</name>
    <dbReference type="NCBI Taxonomy" id="2172121"/>
    <lineage>
        <taxon>Bacteria</taxon>
        <taxon>Pseudomonadati</taxon>
        <taxon>Pseudomonadota</taxon>
        <taxon>Alphaproteobacteria</taxon>
        <taxon>Rhodobacterales</taxon>
        <taxon>Paracoccaceae</taxon>
        <taxon>Pararhodobacter</taxon>
    </lineage>
</organism>
<dbReference type="GO" id="GO:0018580">
    <property type="term" value="F:nitronate monooxygenase activity"/>
    <property type="evidence" value="ECO:0007669"/>
    <property type="project" value="InterPro"/>
</dbReference>
<keyword evidence="5 6" id="KW-0503">Monooxygenase</keyword>
<comment type="caution">
    <text evidence="6">The sequence shown here is derived from an EMBL/GenBank/DDBJ whole genome shotgun (WGS) entry which is preliminary data.</text>
</comment>
<protein>
    <submittedName>
        <fullName evidence="6">Nitronate monooxygenase</fullName>
    </submittedName>
</protein>
<sequence length="286" mass="29527">MFIVSGVELVSAVCAQGMVGAFPSLNARDPEELRGWLAQLNAKAQEPGRAAYAVNLVTHRSNARFAADLEVCAEARVPLIITALGGPKPAIEAVHGWGGLVFADVNSPKFARKAAEAGVDGLILVCNGAGGHTGLVSPFAFVDEVRSFFDGPIVVAGGISSGGAIRATQLIGADLAYLGTRFLAADESNAVEDYKAMVVDSSYDDIIATDAITGALANKLRPSLLRAGIDPDTLQGGGGFDLSALEGKAKRWRDLWSAGHGVGASQHRQSAAEIVAELKAGYQAAG</sequence>
<dbReference type="InterPro" id="IPR004136">
    <property type="entry name" value="NMO"/>
</dbReference>
<dbReference type="InterPro" id="IPR013785">
    <property type="entry name" value="Aldolase_TIM"/>
</dbReference>
<evidence type="ECO:0000313" key="7">
    <source>
        <dbReference type="Proteomes" id="UP000245911"/>
    </source>
</evidence>
<keyword evidence="3" id="KW-0288">FMN</keyword>
<keyword evidence="2" id="KW-0285">Flavoprotein</keyword>